<dbReference type="GO" id="GO:0005829">
    <property type="term" value="C:cytosol"/>
    <property type="evidence" value="ECO:0007669"/>
    <property type="project" value="TreeGrafter"/>
</dbReference>
<evidence type="ECO:0000259" key="5">
    <source>
        <dbReference type="SMART" id="SM00827"/>
    </source>
</evidence>
<gene>
    <name evidence="6" type="ORF">D3C57_148440</name>
</gene>
<dbReference type="SMART" id="SM00827">
    <property type="entry name" value="PKS_AT"/>
    <property type="match status" value="1"/>
</dbReference>
<dbReference type="STRING" id="1343740.M271_46345"/>
<name>A0A3L8QZI6_STRRN</name>
<evidence type="ECO:0000256" key="1">
    <source>
        <dbReference type="ARBA" id="ARBA00013258"/>
    </source>
</evidence>
<evidence type="ECO:0000256" key="3">
    <source>
        <dbReference type="ARBA" id="ARBA00023315"/>
    </source>
</evidence>
<dbReference type="GO" id="GO:0006633">
    <property type="term" value="P:fatty acid biosynthetic process"/>
    <property type="evidence" value="ECO:0007669"/>
    <property type="project" value="TreeGrafter"/>
</dbReference>
<dbReference type="Proteomes" id="UP000281594">
    <property type="component" value="Unassembled WGS sequence"/>
</dbReference>
<dbReference type="InterPro" id="IPR001227">
    <property type="entry name" value="Ac_transferase_dom_sf"/>
</dbReference>
<dbReference type="PANTHER" id="PTHR42681:SF1">
    <property type="entry name" value="MALONYL-COA-ACYL CARRIER PROTEIN TRANSACYLASE, MITOCHONDRIAL"/>
    <property type="match status" value="1"/>
</dbReference>
<evidence type="ECO:0000256" key="4">
    <source>
        <dbReference type="ARBA" id="ARBA00048462"/>
    </source>
</evidence>
<evidence type="ECO:0000313" key="6">
    <source>
        <dbReference type="EMBL" id="RLV72533.1"/>
    </source>
</evidence>
<comment type="caution">
    <text evidence="6">The sequence shown here is derived from an EMBL/GenBank/DDBJ whole genome shotgun (WGS) entry which is preliminary data.</text>
</comment>
<keyword evidence="2" id="KW-0808">Transferase</keyword>
<dbReference type="InterPro" id="IPR016035">
    <property type="entry name" value="Acyl_Trfase/lysoPLipase"/>
</dbReference>
<accession>A0A3L8QZI6</accession>
<dbReference type="PANTHER" id="PTHR42681">
    <property type="entry name" value="MALONYL-COA-ACYL CARRIER PROTEIN TRANSACYLASE, MITOCHONDRIAL"/>
    <property type="match status" value="1"/>
</dbReference>
<keyword evidence="3" id="KW-0012">Acyltransferase</keyword>
<sequence>MGCRGDVARFGPARTGGNGGFGVTLAYVLDGGMNDQPGAGAELYELFPSVQHTYQRIAEWTGIDVQRIFEEERQPGQEHRQGIGAIRQAAAVLGIADVLAEEYGITPVAVCGLSFGALVGATLAGAVERQDLFTLLMRLREVPPPAADNGPQAVAMLRIPYDTDADELLADGADVYLSADLGRVGTGQERMVLLGGYRSALQEFGTGFPAGALHVSDDHGAAFHSPLQQHISDHLEPTLKAMTFHDPRVPVHSCMERKALTTAEEIRDLFRRNPTAPVSVPHMIGGLEDGGTELGLVLGPAAFGTFQNASFPVVHVESPDHVFEAMTAVYDFGIELPSTEAGVTQ</sequence>
<organism evidence="6 7">
    <name type="scientific">Streptomyces rapamycinicus (strain ATCC 29253 / DSM 41530 / NRRL 5491 / AYB-994)</name>
    <name type="common">Streptomyces hygroscopicus (strain ATCC 29253)</name>
    <dbReference type="NCBI Taxonomy" id="1343740"/>
    <lineage>
        <taxon>Bacteria</taxon>
        <taxon>Bacillati</taxon>
        <taxon>Actinomycetota</taxon>
        <taxon>Actinomycetes</taxon>
        <taxon>Kitasatosporales</taxon>
        <taxon>Streptomycetaceae</taxon>
        <taxon>Streptomyces</taxon>
        <taxon>Streptomyces violaceusniger group</taxon>
    </lineage>
</organism>
<evidence type="ECO:0000256" key="2">
    <source>
        <dbReference type="ARBA" id="ARBA00022679"/>
    </source>
</evidence>
<dbReference type="InterPro" id="IPR014043">
    <property type="entry name" value="Acyl_transferase_dom"/>
</dbReference>
<dbReference type="AlphaFoldDB" id="A0A3L8QZI6"/>
<dbReference type="Gene3D" id="3.40.366.10">
    <property type="entry name" value="Malonyl-Coenzyme A Acyl Carrier Protein, domain 2"/>
    <property type="match status" value="1"/>
</dbReference>
<dbReference type="SUPFAM" id="SSF52151">
    <property type="entry name" value="FabD/lysophospholipase-like"/>
    <property type="match status" value="1"/>
</dbReference>
<evidence type="ECO:0000313" key="7">
    <source>
        <dbReference type="Proteomes" id="UP000281594"/>
    </source>
</evidence>
<dbReference type="EC" id="2.3.1.39" evidence="1"/>
<feature type="domain" description="Malonyl-CoA:ACP transacylase (MAT)" evidence="5">
    <location>
        <begin position="37"/>
        <end position="321"/>
    </location>
</feature>
<protein>
    <recommendedName>
        <fullName evidence="1">[acyl-carrier-protein] S-malonyltransferase</fullName>
        <ecNumber evidence="1">2.3.1.39</ecNumber>
    </recommendedName>
</protein>
<dbReference type="Gene3D" id="3.30.70.250">
    <property type="entry name" value="Malonyl-CoA ACP transacylase, ACP-binding"/>
    <property type="match status" value="1"/>
</dbReference>
<proteinExistence type="predicted"/>
<reference evidence="6 7" key="1">
    <citation type="journal article" date="2018" name="J. Biol. Chem.">
        <title>Discovery of the actinoplanic acid pathway in Streptomyces rapamycinicus reveals a genetically conserved synergism with rapamycin.</title>
        <authorList>
            <person name="Mrak P."/>
            <person name="Krastel P."/>
            <person name="Pivk Lukancic P."/>
            <person name="Tao J."/>
            <person name="Pistorius D."/>
            <person name="Moore C.M."/>
        </authorList>
    </citation>
    <scope>NUCLEOTIDE SEQUENCE [LARGE SCALE GENOMIC DNA]</scope>
    <source>
        <strain evidence="6 7">NRRL 5491</strain>
    </source>
</reference>
<dbReference type="InterPro" id="IPR050858">
    <property type="entry name" value="Mal-CoA-ACP_Trans/PKS_FabD"/>
</dbReference>
<dbReference type="GO" id="GO:0004314">
    <property type="term" value="F:[acyl-carrier-protein] S-malonyltransferase activity"/>
    <property type="evidence" value="ECO:0007669"/>
    <property type="project" value="UniProtKB-EC"/>
</dbReference>
<comment type="catalytic activity">
    <reaction evidence="4">
        <text>holo-[ACP] + malonyl-CoA = malonyl-[ACP] + CoA</text>
        <dbReference type="Rhea" id="RHEA:41792"/>
        <dbReference type="Rhea" id="RHEA-COMP:9623"/>
        <dbReference type="Rhea" id="RHEA-COMP:9685"/>
        <dbReference type="ChEBI" id="CHEBI:57287"/>
        <dbReference type="ChEBI" id="CHEBI:57384"/>
        <dbReference type="ChEBI" id="CHEBI:64479"/>
        <dbReference type="ChEBI" id="CHEBI:78449"/>
        <dbReference type="EC" id="2.3.1.39"/>
    </reaction>
</comment>
<dbReference type="EMBL" id="QYCY01000004">
    <property type="protein sequence ID" value="RLV72533.1"/>
    <property type="molecule type" value="Genomic_DNA"/>
</dbReference>